<sequence>MASSGKGIALLVETGMTMKRRIQSVCSKIYANKNDIAGLTVVGGNLYLYVDFLIDGYIDLGRMHRENEGDHSGIKCLKMMVRAR</sequence>
<gene>
    <name evidence="1" type="ORF">GIB67_035324</name>
</gene>
<proteinExistence type="predicted"/>
<accession>A0A7J7KY19</accession>
<dbReference type="AlphaFoldDB" id="A0A7J7KY19"/>
<evidence type="ECO:0000313" key="2">
    <source>
        <dbReference type="Proteomes" id="UP000541444"/>
    </source>
</evidence>
<protein>
    <submittedName>
        <fullName evidence="1">Uncharacterized protein</fullName>
    </submittedName>
</protein>
<dbReference type="EMBL" id="JACGCM010002811">
    <property type="protein sequence ID" value="KAF6135253.1"/>
    <property type="molecule type" value="Genomic_DNA"/>
</dbReference>
<dbReference type="Proteomes" id="UP000541444">
    <property type="component" value="Unassembled WGS sequence"/>
</dbReference>
<keyword evidence="2" id="KW-1185">Reference proteome</keyword>
<reference evidence="1 2" key="1">
    <citation type="journal article" date="2020" name="IScience">
        <title>Genome Sequencing of the Endangered Kingdonia uniflora (Circaeasteraceae, Ranunculales) Reveals Potential Mechanisms of Evolutionary Specialization.</title>
        <authorList>
            <person name="Sun Y."/>
            <person name="Deng T."/>
            <person name="Zhang A."/>
            <person name="Moore M.J."/>
            <person name="Landis J.B."/>
            <person name="Lin N."/>
            <person name="Zhang H."/>
            <person name="Zhang X."/>
            <person name="Huang J."/>
            <person name="Zhang X."/>
            <person name="Sun H."/>
            <person name="Wang H."/>
        </authorList>
    </citation>
    <scope>NUCLEOTIDE SEQUENCE [LARGE SCALE GENOMIC DNA]</scope>
    <source>
        <strain evidence="1">TB1705</strain>
        <tissue evidence="1">Leaf</tissue>
    </source>
</reference>
<name>A0A7J7KY19_9MAGN</name>
<evidence type="ECO:0000313" key="1">
    <source>
        <dbReference type="EMBL" id="KAF6135253.1"/>
    </source>
</evidence>
<organism evidence="1 2">
    <name type="scientific">Kingdonia uniflora</name>
    <dbReference type="NCBI Taxonomy" id="39325"/>
    <lineage>
        <taxon>Eukaryota</taxon>
        <taxon>Viridiplantae</taxon>
        <taxon>Streptophyta</taxon>
        <taxon>Embryophyta</taxon>
        <taxon>Tracheophyta</taxon>
        <taxon>Spermatophyta</taxon>
        <taxon>Magnoliopsida</taxon>
        <taxon>Ranunculales</taxon>
        <taxon>Circaeasteraceae</taxon>
        <taxon>Kingdonia</taxon>
    </lineage>
</organism>
<comment type="caution">
    <text evidence="1">The sequence shown here is derived from an EMBL/GenBank/DDBJ whole genome shotgun (WGS) entry which is preliminary data.</text>
</comment>